<feature type="region of interest" description="Disordered" evidence="11">
    <location>
        <begin position="729"/>
        <end position="760"/>
    </location>
</feature>
<feature type="compositionally biased region" description="Acidic residues" evidence="11">
    <location>
        <begin position="1281"/>
        <end position="1295"/>
    </location>
</feature>
<dbReference type="GO" id="GO:0051301">
    <property type="term" value="P:cell division"/>
    <property type="evidence" value="ECO:0007669"/>
    <property type="project" value="UniProtKB-KW"/>
</dbReference>
<feature type="region of interest" description="Disordered" evidence="11">
    <location>
        <begin position="1"/>
        <end position="24"/>
    </location>
</feature>
<organism evidence="12">
    <name type="scientific">Toxoplasma gondii (strain ATCC 50861 / VEG)</name>
    <dbReference type="NCBI Taxonomy" id="432359"/>
    <lineage>
        <taxon>Eukaryota</taxon>
        <taxon>Sar</taxon>
        <taxon>Alveolata</taxon>
        <taxon>Apicomplexa</taxon>
        <taxon>Conoidasida</taxon>
        <taxon>Coccidia</taxon>
        <taxon>Eucoccidiorida</taxon>
        <taxon>Eimeriorina</taxon>
        <taxon>Sarcocystidae</taxon>
        <taxon>Toxoplasma</taxon>
    </lineage>
</organism>
<evidence type="ECO:0000313" key="12">
    <source>
        <dbReference type="EMBL" id="CEL75893.1"/>
    </source>
</evidence>
<dbReference type="EMBL" id="LN714499">
    <property type="protein sequence ID" value="CEL75893.1"/>
    <property type="molecule type" value="Genomic_DNA"/>
</dbReference>
<accession>A0A0F7V0K0</accession>
<dbReference type="GO" id="GO:0003682">
    <property type="term" value="F:chromatin binding"/>
    <property type="evidence" value="ECO:0007669"/>
    <property type="project" value="TreeGrafter"/>
</dbReference>
<feature type="region of interest" description="Disordered" evidence="11">
    <location>
        <begin position="872"/>
        <end position="914"/>
    </location>
</feature>
<dbReference type="GO" id="GO:0007076">
    <property type="term" value="P:mitotic chromosome condensation"/>
    <property type="evidence" value="ECO:0007669"/>
    <property type="project" value="InterPro"/>
</dbReference>
<keyword evidence="7" id="KW-0132">Cell division</keyword>
<evidence type="ECO:0000256" key="7">
    <source>
        <dbReference type="ARBA" id="ARBA00022618"/>
    </source>
</evidence>
<dbReference type="PANTHER" id="PTHR13108">
    <property type="entry name" value="CONDENSIN COMPLEX SUBUNIT 2"/>
    <property type="match status" value="1"/>
</dbReference>
<evidence type="ECO:0000256" key="11">
    <source>
        <dbReference type="SAM" id="MobiDB-lite"/>
    </source>
</evidence>
<feature type="compositionally biased region" description="Acidic residues" evidence="11">
    <location>
        <begin position="1067"/>
        <end position="1079"/>
    </location>
</feature>
<comment type="similarity">
    <text evidence="3">Belongs to the CND2 (condensin subunit 2) family.</text>
</comment>
<dbReference type="GO" id="GO:0000796">
    <property type="term" value="C:condensin complex"/>
    <property type="evidence" value="ECO:0007669"/>
    <property type="project" value="InterPro"/>
</dbReference>
<feature type="compositionally biased region" description="Basic and acidic residues" evidence="11">
    <location>
        <begin position="1248"/>
        <end position="1268"/>
    </location>
</feature>
<keyword evidence="10" id="KW-0131">Cell cycle</keyword>
<evidence type="ECO:0000256" key="6">
    <source>
        <dbReference type="ARBA" id="ARBA00022490"/>
    </source>
</evidence>
<evidence type="ECO:0000256" key="1">
    <source>
        <dbReference type="ARBA" id="ARBA00004286"/>
    </source>
</evidence>
<evidence type="ECO:0000256" key="10">
    <source>
        <dbReference type="ARBA" id="ARBA00023306"/>
    </source>
</evidence>
<feature type="compositionally biased region" description="Basic and acidic residues" evidence="11">
    <location>
        <begin position="743"/>
        <end position="755"/>
    </location>
</feature>
<sequence length="1303" mass="139766">MHQRHSGTLSLASPSASSASLPRADELDDAGRTARMLNRVPVVRCGDNQDLRTAAHPHPSGLLKRAERPSIRKRQKANRWWPEPQTEETPAPPQARRRILSFASAFGRMENGASVWYRGLPLSLREYVFLSAPSFSHVCRDALGLDASSLPVLQSLSFELISLPTDGAPSGETRRGVGGTTGASLAGHAPGALARQASSLNSASSSFSSFASSSAFPASLPFSSSANRPGFARPAARAASGAGRALAGRLLVRAFFDDMKTVSMQRINQKNAFQVDLIDRLALVVHQQLVKTDNAVLTDGTDGQAPALLDGASSPDLSSTSELSRTGRGEEGEEGITFTHVSSAVEGATRVYGYRVEAVYDQTYHVLNLMSSSRQGQGGEDAGDGDAAAHPTRRGRHHQQLALFKKGGASTLAPASEITESQIEKDSCVDPYFLKISGMFDQAGAKGLLLANLEVDTSLRMKLDGECRAFPTGVLRNGREKGNAAREETEANQAPEETAEVAEPSVDCTFLRDLLLAGETPASVLALDICEKPIGHFRELLQSLRRGRDVKAGDALSEAEEETNELDADDDMLDVDMQGTTLGDSGFQQATQEDEELLKIGESYMDDEAASGGLREVLEAQEAESREVTQDDELFGDGVDFFCDGHVGDADDDRDGSWDRPRGAIRERDAEGERILYEVAADESSASSCTHPKSYSFDRLVPAFSQMLGVPAGGHGAQLAAKRAFGLVPTAAGPQGGGDPEDRETGRRRGSREETSSSGCVDFFPLSAKGSAAAVGRPSAPSARLTVKERQLRKQEQFREMLDPFRVDMSNLDTKSGGLPLGSKFQCYVPKPQENVTVASDFTSSPFLHSPHLLVSLAMVPSKEIRLLRHTGPSVGDGWAPDGAGNSGGRPGRDLGRGDSQAPDGPWEATFIDAGDDGGLGDDSFWSAAAHGPLLKESALEAADAKAQTLLEGGGGLDRDWSDTAWAGGENDQASSYIAHLFERGDAASRGGAAGLSLGDIVLLAEPQKVGVSELRLSIPSRYVDVAVVKKALKTALGVVPDFSADQDAEHSALRRKRKRDMLTAPGEEEPQEEDDVDSCLDSVDGETKEPCRDLALWNPRGRRDGIDFETLCAETTRKLPSTEKANLSPQMLFVCLLYTCNEETLHLEQSADFSSFSAFVHAPTDWHMRDDAEAVRVLDTVRHYTPLALPAVPEKKKKETLSLEAPSADSAADDGGAAGDADDAQSPAKRRGALGDEERRQKRRREGRGGKHEEGNRKGHRDEETGSKKRRGKKRRKEDSDESSDGSDDEEAAASEDRDGSC</sequence>
<feature type="region of interest" description="Disordered" evidence="11">
    <location>
        <begin position="373"/>
        <end position="397"/>
    </location>
</feature>
<keyword evidence="8" id="KW-0498">Mitosis</keyword>
<evidence type="ECO:0000256" key="8">
    <source>
        <dbReference type="ARBA" id="ARBA00022776"/>
    </source>
</evidence>
<feature type="compositionally biased region" description="Low complexity" evidence="11">
    <location>
        <begin position="9"/>
        <end position="22"/>
    </location>
</feature>
<dbReference type="InterPro" id="IPR022816">
    <property type="entry name" value="Condensin_barren_su2"/>
</dbReference>
<comment type="subcellular location">
    <subcellularLocation>
        <location evidence="1">Chromosome</location>
    </subcellularLocation>
    <subcellularLocation>
        <location evidence="2">Cytoplasm</location>
    </subcellularLocation>
</comment>
<dbReference type="GO" id="GO:0005737">
    <property type="term" value="C:cytoplasm"/>
    <property type="evidence" value="ECO:0007669"/>
    <property type="project" value="UniProtKB-SubCell"/>
</dbReference>
<proteinExistence type="inferred from homology"/>
<keyword evidence="9" id="KW-0226">DNA condensation</keyword>
<protein>
    <recommendedName>
        <fullName evidence="4">Condensin complex subunit 2</fullName>
    </recommendedName>
</protein>
<keyword evidence="5" id="KW-0158">Chromosome</keyword>
<feature type="compositionally biased region" description="Low complexity" evidence="11">
    <location>
        <begin position="1206"/>
        <end position="1216"/>
    </location>
</feature>
<evidence type="ECO:0000256" key="5">
    <source>
        <dbReference type="ARBA" id="ARBA00022454"/>
    </source>
</evidence>
<feature type="region of interest" description="Disordered" evidence="11">
    <location>
        <begin position="1050"/>
        <end position="1084"/>
    </location>
</feature>
<feature type="region of interest" description="Disordered" evidence="11">
    <location>
        <begin position="300"/>
        <end position="335"/>
    </location>
</feature>
<keyword evidence="6" id="KW-0963">Cytoplasm</keyword>
<dbReference type="PANTHER" id="PTHR13108:SF9">
    <property type="entry name" value="CONDENSIN COMPLEX SUBUNIT 2"/>
    <property type="match status" value="1"/>
</dbReference>
<evidence type="ECO:0000256" key="9">
    <source>
        <dbReference type="ARBA" id="ARBA00023067"/>
    </source>
</evidence>
<evidence type="ECO:0000256" key="2">
    <source>
        <dbReference type="ARBA" id="ARBA00004496"/>
    </source>
</evidence>
<feature type="region of interest" description="Disordered" evidence="11">
    <location>
        <begin position="1196"/>
        <end position="1303"/>
    </location>
</feature>
<name>A0A0F7V0K0_TOXGV</name>
<reference evidence="12" key="1">
    <citation type="journal article" date="2015" name="PLoS ONE">
        <title>Comprehensive Evaluation of Toxoplasma gondii VEG and Neospora caninum LIV Genomes with Tachyzoite Stage Transcriptome and Proteome Defines Novel Transcript Features.</title>
        <authorList>
            <person name="Ramaprasad A."/>
            <person name="Mourier T."/>
            <person name="Naeem R."/>
            <person name="Malas T.B."/>
            <person name="Moussa E."/>
            <person name="Panigrahi A."/>
            <person name="Vermont S.J."/>
            <person name="Otto T.D."/>
            <person name="Wastling J."/>
            <person name="Pain A."/>
        </authorList>
    </citation>
    <scope>NUCLEOTIDE SEQUENCE</scope>
    <source>
        <strain evidence="12">VEG</strain>
    </source>
</reference>
<evidence type="ECO:0000256" key="4">
    <source>
        <dbReference type="ARBA" id="ARBA00016065"/>
    </source>
</evidence>
<feature type="region of interest" description="Disordered" evidence="11">
    <location>
        <begin position="50"/>
        <end position="95"/>
    </location>
</feature>
<gene>
    <name evidence="12" type="ORF">BN1205_082780</name>
</gene>
<feature type="compositionally biased region" description="Low complexity" evidence="11">
    <location>
        <begin position="313"/>
        <end position="324"/>
    </location>
</feature>
<evidence type="ECO:0000256" key="3">
    <source>
        <dbReference type="ARBA" id="ARBA00009471"/>
    </source>
</evidence>
<dbReference type="Pfam" id="PF05786">
    <property type="entry name" value="Cnd2"/>
    <property type="match status" value="1"/>
</dbReference>